<dbReference type="InterPro" id="IPR005338">
    <property type="entry name" value="Anhydro_N_Ac-Mur_kinase"/>
</dbReference>
<evidence type="ECO:0000313" key="2">
    <source>
        <dbReference type="EMBL" id="AUW95439.1"/>
    </source>
</evidence>
<sequence length="379" mass="40609">MSGTSTDGIDAALIAVDLQNPRPTTLISSLFRPYLGSERQLLLDATQPDCSALHVKRADMALGEWLADAVNQLLAEAHVNARDIRVIGSHGHTVAHYPDQHISWQIGNPHVLAQRTGIGVISDFRQRDLLLGGQGAPLVPLYDYVMFHSSGETRVLLNLGGIANLTVLTAGSSCDAVTAWDAGPANMILDGLVMIATQGQSLMDEGGRQMAQGTVHKGLLERWQQHPFFSKPIPKSTGREEFGMEYVQRLWQDGRTLGMSLPDLLATAGELIAQAISRSLMQVTAAPVALIAGGGGTHNAALMEKISRALPLLRPWEPTGAYGVPEDAKEAMAFAYYGWLSLNGVPIHLPHVTGASHSAIMGSYTPGIEAEVDGRYDGL</sequence>
<dbReference type="Pfam" id="PF03702">
    <property type="entry name" value="AnmK"/>
    <property type="match status" value="1"/>
</dbReference>
<protein>
    <recommendedName>
        <fullName evidence="1">Anhydro-N-acetylmuramic acid kinase</fullName>
        <ecNumber evidence="1">2.7.1.170</ecNumber>
    </recommendedName>
    <alternativeName>
        <fullName evidence="1">AnhMurNAc kinase</fullName>
    </alternativeName>
</protein>
<dbReference type="Gene3D" id="3.30.420.40">
    <property type="match status" value="2"/>
</dbReference>
<keyword evidence="1" id="KW-0808">Transferase</keyword>
<dbReference type="EC" id="2.7.1.170" evidence="1"/>
<evidence type="ECO:0000313" key="3">
    <source>
        <dbReference type="Proteomes" id="UP000325292"/>
    </source>
</evidence>
<comment type="similarity">
    <text evidence="1">Belongs to the anhydro-N-acetylmuramic acid kinase family.</text>
</comment>
<proteinExistence type="inferred from homology"/>
<keyword evidence="1" id="KW-0067">ATP-binding</keyword>
<comment type="catalytic activity">
    <reaction evidence="1">
        <text>1,6-anhydro-N-acetyl-beta-muramate + ATP + H2O = N-acetyl-D-muramate 6-phosphate + ADP + H(+)</text>
        <dbReference type="Rhea" id="RHEA:24952"/>
        <dbReference type="ChEBI" id="CHEBI:15377"/>
        <dbReference type="ChEBI" id="CHEBI:15378"/>
        <dbReference type="ChEBI" id="CHEBI:30616"/>
        <dbReference type="ChEBI" id="CHEBI:58690"/>
        <dbReference type="ChEBI" id="CHEBI:58722"/>
        <dbReference type="ChEBI" id="CHEBI:456216"/>
        <dbReference type="EC" id="2.7.1.170"/>
    </reaction>
</comment>
<accession>A0ABN5H6Q8</accession>
<dbReference type="SUPFAM" id="SSF53067">
    <property type="entry name" value="Actin-like ATPase domain"/>
    <property type="match status" value="1"/>
</dbReference>
<comment type="pathway">
    <text evidence="1">Cell wall biogenesis; peptidoglycan recycling.</text>
</comment>
<dbReference type="Proteomes" id="UP000325292">
    <property type="component" value="Chromosome"/>
</dbReference>
<dbReference type="HAMAP" id="MF_01270">
    <property type="entry name" value="AnhMurNAc_kinase"/>
    <property type="match status" value="1"/>
</dbReference>
<organism evidence="2 3">
    <name type="scientific">Sulfobacillus thermotolerans</name>
    <dbReference type="NCBI Taxonomy" id="338644"/>
    <lineage>
        <taxon>Bacteria</taxon>
        <taxon>Bacillati</taxon>
        <taxon>Bacillota</taxon>
        <taxon>Clostridia</taxon>
        <taxon>Eubacteriales</taxon>
        <taxon>Clostridiales Family XVII. Incertae Sedis</taxon>
        <taxon>Sulfobacillus</taxon>
    </lineage>
</organism>
<dbReference type="InterPro" id="IPR043129">
    <property type="entry name" value="ATPase_NBD"/>
</dbReference>
<name>A0ABN5H6Q8_9FIRM</name>
<keyword evidence="1" id="KW-0418">Kinase</keyword>
<dbReference type="PANTHER" id="PTHR30605:SF0">
    <property type="entry name" value="ANHYDRO-N-ACETYLMURAMIC ACID KINASE"/>
    <property type="match status" value="1"/>
</dbReference>
<dbReference type="PANTHER" id="PTHR30605">
    <property type="entry name" value="ANHYDRO-N-ACETYLMURAMIC ACID KINASE"/>
    <property type="match status" value="1"/>
</dbReference>
<reference evidence="2 3" key="1">
    <citation type="journal article" date="2019" name="Sci. Rep.">
        <title>Sulfobacillus thermotolerans: new insights into resistance and metabolic capacities of acidophilic chemolithotrophs.</title>
        <authorList>
            <person name="Panyushkina A.E."/>
            <person name="Babenko V.V."/>
            <person name="Nikitina A.S."/>
            <person name="Selezneva O.V."/>
            <person name="Tsaplina I.A."/>
            <person name="Letarova M.A."/>
            <person name="Kostryukova E.S."/>
            <person name="Letarov A.V."/>
        </authorList>
    </citation>
    <scope>NUCLEOTIDE SEQUENCE [LARGE SCALE GENOMIC DNA]</scope>
    <source>
        <strain evidence="2 3">Kr1</strain>
    </source>
</reference>
<comment type="pathway">
    <text evidence="1">Amino-sugar metabolism; 1,6-anhydro-N-acetylmuramate degradation.</text>
</comment>
<keyword evidence="1" id="KW-0119">Carbohydrate metabolism</keyword>
<evidence type="ECO:0000256" key="1">
    <source>
        <dbReference type="HAMAP-Rule" id="MF_01270"/>
    </source>
</evidence>
<keyword evidence="1" id="KW-0547">Nucleotide-binding</keyword>
<keyword evidence="3" id="KW-1185">Reference proteome</keyword>
<gene>
    <name evidence="1" type="primary">anmK</name>
    <name evidence="2" type="ORF">BXT84_06120</name>
</gene>
<comment type="function">
    <text evidence="1">Catalyzes the specific phosphorylation of 1,6-anhydro-N-acetylmuramic acid (anhMurNAc) with the simultaneous cleavage of the 1,6-anhydro ring, generating MurNAc-6-P. Is required for the utilization of anhMurNAc either imported from the medium or derived from its own cell wall murein, and thus plays a role in cell wall recycling.</text>
</comment>
<dbReference type="EMBL" id="CP019454">
    <property type="protein sequence ID" value="AUW95439.1"/>
    <property type="molecule type" value="Genomic_DNA"/>
</dbReference>
<feature type="binding site" evidence="1">
    <location>
        <begin position="3"/>
        <end position="10"/>
    </location>
    <ligand>
        <name>ATP</name>
        <dbReference type="ChEBI" id="CHEBI:30616"/>
    </ligand>
</feature>